<dbReference type="Pfam" id="PF02330">
    <property type="entry name" value="MAM33"/>
    <property type="match status" value="1"/>
</dbReference>
<feature type="region of interest" description="Disordered" evidence="1">
    <location>
        <begin position="78"/>
        <end position="103"/>
    </location>
</feature>
<dbReference type="STRING" id="1169540.A0A0G4EIV9"/>
<evidence type="ECO:0000313" key="3">
    <source>
        <dbReference type="Proteomes" id="UP000041254"/>
    </source>
</evidence>
<dbReference type="InParanoid" id="A0A0G4EIV9"/>
<dbReference type="OrthoDB" id="278212at2759"/>
<organism evidence="2 3">
    <name type="scientific">Vitrella brassicaformis (strain CCMP3155)</name>
    <dbReference type="NCBI Taxonomy" id="1169540"/>
    <lineage>
        <taxon>Eukaryota</taxon>
        <taxon>Sar</taxon>
        <taxon>Alveolata</taxon>
        <taxon>Colpodellida</taxon>
        <taxon>Vitrellaceae</taxon>
        <taxon>Vitrella</taxon>
    </lineage>
</organism>
<dbReference type="PANTHER" id="PTHR10826:SF1">
    <property type="entry name" value="COMPLEMENT COMPONENT 1 Q SUBCOMPONENT-BINDING PROTEIN, MITOCHONDRIAL"/>
    <property type="match status" value="1"/>
</dbReference>
<evidence type="ECO:0000256" key="1">
    <source>
        <dbReference type="SAM" id="MobiDB-lite"/>
    </source>
</evidence>
<protein>
    <recommendedName>
        <fullName evidence="4">Mitochondrial glycoprotein domain-containing protein</fullName>
    </recommendedName>
</protein>
<dbReference type="VEuPathDB" id="CryptoDB:Vbra_3943"/>
<gene>
    <name evidence="2" type="ORF">Vbra_3943</name>
</gene>
<dbReference type="Gene3D" id="3.10.280.10">
    <property type="entry name" value="Mitochondrial glycoprotein"/>
    <property type="match status" value="1"/>
</dbReference>
<dbReference type="Proteomes" id="UP000041254">
    <property type="component" value="Unassembled WGS sequence"/>
</dbReference>
<keyword evidence="3" id="KW-1185">Reference proteome</keyword>
<dbReference type="EMBL" id="CDMY01000249">
    <property type="protein sequence ID" value="CEL96950.1"/>
    <property type="molecule type" value="Genomic_DNA"/>
</dbReference>
<dbReference type="PANTHER" id="PTHR10826">
    <property type="entry name" value="COMPLEMENT COMPONENT 1"/>
    <property type="match status" value="1"/>
</dbReference>
<dbReference type="InterPro" id="IPR003428">
    <property type="entry name" value="MAM33"/>
</dbReference>
<evidence type="ECO:0008006" key="4">
    <source>
        <dbReference type="Google" id="ProtNLM"/>
    </source>
</evidence>
<evidence type="ECO:0000313" key="2">
    <source>
        <dbReference type="EMBL" id="CEL96950.1"/>
    </source>
</evidence>
<dbReference type="PhylomeDB" id="A0A0G4EIV9"/>
<dbReference type="OMA" id="RWLNNVK"/>
<sequence length="211" mass="23914">MVSRQLLPAVQCRFFADSASSKLSEVVANEISHEKSQYEKPPIIQRFLDKKEWKFEEKTADVNMVLTKEVDGTKVSVEFQLSTPYNPEDEGGEGEGGEESTPTDFSITVEKKDSTGVIFYCTTDSTDPSHRFMIGNVKYFATAEEKDNASSYNGPEFEDLDESMQERMDEWLATLGVGEELCDFIDACAVDKEQREYMNWLTGIKSFIETK</sequence>
<accession>A0A0G4EIV9</accession>
<dbReference type="InterPro" id="IPR036561">
    <property type="entry name" value="MAM33_sf"/>
</dbReference>
<dbReference type="FunCoup" id="A0A0G4EIV9">
    <property type="interactions" value="153"/>
</dbReference>
<proteinExistence type="predicted"/>
<dbReference type="GO" id="GO:0005759">
    <property type="term" value="C:mitochondrial matrix"/>
    <property type="evidence" value="ECO:0007669"/>
    <property type="project" value="InterPro"/>
</dbReference>
<reference evidence="2 3" key="1">
    <citation type="submission" date="2014-11" db="EMBL/GenBank/DDBJ databases">
        <authorList>
            <person name="Zhu J."/>
            <person name="Qi W."/>
            <person name="Song R."/>
        </authorList>
    </citation>
    <scope>NUCLEOTIDE SEQUENCE [LARGE SCALE GENOMIC DNA]</scope>
</reference>
<dbReference type="SUPFAM" id="SSF54529">
    <property type="entry name" value="Mitochondrial glycoprotein MAM33-like"/>
    <property type="match status" value="1"/>
</dbReference>
<dbReference type="AlphaFoldDB" id="A0A0G4EIV9"/>
<name>A0A0G4EIV9_VITBC</name>
<feature type="compositionally biased region" description="Acidic residues" evidence="1">
    <location>
        <begin position="87"/>
        <end position="98"/>
    </location>
</feature>